<sequence length="376" mass="42549">MFIFSCIETKDIFISMSSSSPVIQIVKPKLIHEGGLGCCPIFLDAPNIMRVDFQTIHARDVTKGKVHDKSMNAQNMMKGEVNFGSFTYISIPFSSSSTVKGAYICLYSLYSPPSHILLTFKSSKGGKISKKYKFSEFSGIYWYFLPVNLSGVVLCEITGKGRGERVCFNIISLVFVREETSEEVIACEVREKLWSETPVVKSEFVMEGDWKSQGRDSIPIPRDDPKVIDPSFSMVECKNVSNSKDSKKYDKSLDAKLMLKGESAVSLSHLSIPFPSPNPMKGAYICVSNCSSPALLFTFTDCYGIKTSKKYDFTEPKYYYEWHFLPIDLTDVVLCEIEGKGRWEEKNCQFFHIYSLVFTIPDEIVVAERLSLLPWK</sequence>
<accession>A0ABQ5KPY6</accession>
<dbReference type="Proteomes" id="UP001057375">
    <property type="component" value="Unassembled WGS sequence"/>
</dbReference>
<protein>
    <submittedName>
        <fullName evidence="1">Uncharacterized protein</fullName>
    </submittedName>
</protein>
<evidence type="ECO:0000313" key="1">
    <source>
        <dbReference type="EMBL" id="GKT33010.1"/>
    </source>
</evidence>
<gene>
    <name evidence="1" type="ORF">ADUPG1_007039</name>
</gene>
<dbReference type="EMBL" id="BQXS01010113">
    <property type="protein sequence ID" value="GKT33010.1"/>
    <property type="molecule type" value="Genomic_DNA"/>
</dbReference>
<name>A0ABQ5KPY6_9EUKA</name>
<comment type="caution">
    <text evidence="1">The sequence shown here is derived from an EMBL/GenBank/DDBJ whole genome shotgun (WGS) entry which is preliminary data.</text>
</comment>
<evidence type="ECO:0000313" key="2">
    <source>
        <dbReference type="Proteomes" id="UP001057375"/>
    </source>
</evidence>
<organism evidence="1 2">
    <name type="scientific">Aduncisulcus paluster</name>
    <dbReference type="NCBI Taxonomy" id="2918883"/>
    <lineage>
        <taxon>Eukaryota</taxon>
        <taxon>Metamonada</taxon>
        <taxon>Carpediemonas-like organisms</taxon>
        <taxon>Aduncisulcus</taxon>
    </lineage>
</organism>
<keyword evidence="2" id="KW-1185">Reference proteome</keyword>
<proteinExistence type="predicted"/>
<reference evidence="1" key="1">
    <citation type="submission" date="2022-03" db="EMBL/GenBank/DDBJ databases">
        <title>Draft genome sequence of Aduncisulcus paluster, a free-living microaerophilic Fornicata.</title>
        <authorList>
            <person name="Yuyama I."/>
            <person name="Kume K."/>
            <person name="Tamura T."/>
            <person name="Inagaki Y."/>
            <person name="Hashimoto T."/>
        </authorList>
    </citation>
    <scope>NUCLEOTIDE SEQUENCE</scope>
    <source>
        <strain evidence="1">NY0171</strain>
    </source>
</reference>